<dbReference type="STRING" id="1385512.N784_02235"/>
<keyword evidence="8" id="KW-0443">Lipid metabolism</keyword>
<evidence type="ECO:0000256" key="10">
    <source>
        <dbReference type="ARBA" id="ARBA00023264"/>
    </source>
</evidence>
<protein>
    <recommendedName>
        <fullName evidence="12">DAGKc domain-containing protein</fullName>
    </recommendedName>
</protein>
<dbReference type="PROSITE" id="PS50146">
    <property type="entry name" value="DAGK"/>
    <property type="match status" value="1"/>
</dbReference>
<dbReference type="Gene3D" id="3.40.50.10330">
    <property type="entry name" value="Probable inorganic polyphosphate/atp-NAD kinase, domain 1"/>
    <property type="match status" value="1"/>
</dbReference>
<dbReference type="InterPro" id="IPR050187">
    <property type="entry name" value="Lipid_Phosphate_FormReg"/>
</dbReference>
<dbReference type="Proteomes" id="UP000030401">
    <property type="component" value="Unassembled WGS sequence"/>
</dbReference>
<dbReference type="SMART" id="SM00046">
    <property type="entry name" value="DAGKc"/>
    <property type="match status" value="1"/>
</dbReference>
<dbReference type="Pfam" id="PF00781">
    <property type="entry name" value="DAGK_cat"/>
    <property type="match status" value="1"/>
</dbReference>
<dbReference type="InterPro" id="IPR016064">
    <property type="entry name" value="NAD/diacylglycerol_kinase_sf"/>
</dbReference>
<dbReference type="eggNOG" id="COG1597">
    <property type="taxonomic scope" value="Bacteria"/>
</dbReference>
<dbReference type="GO" id="GO:0016301">
    <property type="term" value="F:kinase activity"/>
    <property type="evidence" value="ECO:0007669"/>
    <property type="project" value="UniProtKB-KW"/>
</dbReference>
<name>A0A0A5G7U8_9BACI</name>
<keyword evidence="3" id="KW-0444">Lipid biosynthesis</keyword>
<dbReference type="GO" id="GO:0005524">
    <property type="term" value="F:ATP binding"/>
    <property type="evidence" value="ECO:0007669"/>
    <property type="project" value="UniProtKB-KW"/>
</dbReference>
<feature type="domain" description="DAGKc" evidence="12">
    <location>
        <begin position="1"/>
        <end position="136"/>
    </location>
</feature>
<dbReference type="InterPro" id="IPR017438">
    <property type="entry name" value="ATP-NAD_kinase_N"/>
</dbReference>
<evidence type="ECO:0000313" key="14">
    <source>
        <dbReference type="Proteomes" id="UP000030401"/>
    </source>
</evidence>
<keyword evidence="9" id="KW-0594">Phospholipid biosynthesis</keyword>
<evidence type="ECO:0000256" key="6">
    <source>
        <dbReference type="ARBA" id="ARBA00022777"/>
    </source>
</evidence>
<dbReference type="Pfam" id="PF19279">
    <property type="entry name" value="YegS_C"/>
    <property type="match status" value="1"/>
</dbReference>
<dbReference type="PANTHER" id="PTHR12358">
    <property type="entry name" value="SPHINGOSINE KINASE"/>
    <property type="match status" value="1"/>
</dbReference>
<evidence type="ECO:0000256" key="9">
    <source>
        <dbReference type="ARBA" id="ARBA00023209"/>
    </source>
</evidence>
<dbReference type="AlphaFoldDB" id="A0A0A5G7U8"/>
<keyword evidence="10" id="KW-1208">Phospholipid metabolism</keyword>
<dbReference type="GO" id="GO:0008654">
    <property type="term" value="P:phospholipid biosynthetic process"/>
    <property type="evidence" value="ECO:0007669"/>
    <property type="project" value="UniProtKB-KW"/>
</dbReference>
<keyword evidence="11" id="KW-0472">Membrane</keyword>
<evidence type="ECO:0000256" key="8">
    <source>
        <dbReference type="ARBA" id="ARBA00023098"/>
    </source>
</evidence>
<accession>A0A0A5G7U8</accession>
<dbReference type="EMBL" id="AVPG01000001">
    <property type="protein sequence ID" value="KGX89216.1"/>
    <property type="molecule type" value="Genomic_DNA"/>
</dbReference>
<reference evidence="13 14" key="1">
    <citation type="submission" date="2013-08" db="EMBL/GenBank/DDBJ databases">
        <authorList>
            <person name="Huang J."/>
            <person name="Wang G."/>
        </authorList>
    </citation>
    <scope>NUCLEOTIDE SEQUENCE [LARGE SCALE GENOMIC DNA]</scope>
    <source>
        <strain evidence="13 14">JSM 072002</strain>
    </source>
</reference>
<keyword evidence="11" id="KW-1133">Transmembrane helix</keyword>
<keyword evidence="4" id="KW-0808">Transferase</keyword>
<proteinExistence type="inferred from homology"/>
<feature type="transmembrane region" description="Helical" evidence="11">
    <location>
        <begin position="245"/>
        <end position="262"/>
    </location>
</feature>
<keyword evidence="7" id="KW-0067">ATP-binding</keyword>
<feature type="transmembrane region" description="Helical" evidence="11">
    <location>
        <begin position="165"/>
        <end position="185"/>
    </location>
</feature>
<evidence type="ECO:0000256" key="7">
    <source>
        <dbReference type="ARBA" id="ARBA00022840"/>
    </source>
</evidence>
<comment type="cofactor">
    <cofactor evidence="1">
        <name>Mg(2+)</name>
        <dbReference type="ChEBI" id="CHEBI:18420"/>
    </cofactor>
</comment>
<comment type="similarity">
    <text evidence="2">Belongs to the diacylglycerol/lipid kinase family.</text>
</comment>
<dbReference type="InterPro" id="IPR005218">
    <property type="entry name" value="Diacylglycerol/lipid_kinase"/>
</dbReference>
<evidence type="ECO:0000256" key="1">
    <source>
        <dbReference type="ARBA" id="ARBA00001946"/>
    </source>
</evidence>
<dbReference type="InterPro" id="IPR001206">
    <property type="entry name" value="Diacylglycerol_kinase_cat_dom"/>
</dbReference>
<sequence>MYVIIINPTAGAGRGKKVYEKLQKHISSRTSDCRSFFTKYEGHAEELAPQIVSMHKDKVEAVLVIGGDGTMHEVLNGLKQHPHIPIGFIPAGSGNDFVRGIQSKARGSTLFKKLLSARKPQAYWAGVYRMDKRKKHHSRLFVNSIGFGFDAEVVKRANVAAYKKLFNSLHIGSFAYIVAVVEMLFRYELKTLDVEVDGEVQTFENVWMAAVGVHGYYGGGMKIMPDAKMNRNHFSMIIIHDVSKWKILALFGTVFFGVHKYFQGVTMKEGSCINIKSYTPISYQVDGQPSSCEQCMIHKESQPRKVLQIKK</sequence>
<evidence type="ECO:0000313" key="13">
    <source>
        <dbReference type="EMBL" id="KGX89216.1"/>
    </source>
</evidence>
<gene>
    <name evidence="13" type="ORF">N784_02235</name>
</gene>
<keyword evidence="11" id="KW-0812">Transmembrane</keyword>
<dbReference type="NCBIfam" id="TIGR00147">
    <property type="entry name" value="YegS/Rv2252/BmrU family lipid kinase"/>
    <property type="match status" value="1"/>
</dbReference>
<evidence type="ECO:0000256" key="11">
    <source>
        <dbReference type="SAM" id="Phobius"/>
    </source>
</evidence>
<dbReference type="PANTHER" id="PTHR12358:SF54">
    <property type="entry name" value="SPHINGOSINE KINASE RELATED PROTEIN"/>
    <property type="match status" value="1"/>
</dbReference>
<evidence type="ECO:0000256" key="5">
    <source>
        <dbReference type="ARBA" id="ARBA00022741"/>
    </source>
</evidence>
<organism evidence="13 14">
    <name type="scientific">Pontibacillus litoralis JSM 072002</name>
    <dbReference type="NCBI Taxonomy" id="1385512"/>
    <lineage>
        <taxon>Bacteria</taxon>
        <taxon>Bacillati</taxon>
        <taxon>Bacillota</taxon>
        <taxon>Bacilli</taxon>
        <taxon>Bacillales</taxon>
        <taxon>Bacillaceae</taxon>
        <taxon>Pontibacillus</taxon>
    </lineage>
</organism>
<keyword evidence="6" id="KW-0418">Kinase</keyword>
<keyword evidence="5" id="KW-0547">Nucleotide-binding</keyword>
<comment type="caution">
    <text evidence="13">The sequence shown here is derived from an EMBL/GenBank/DDBJ whole genome shotgun (WGS) entry which is preliminary data.</text>
</comment>
<keyword evidence="14" id="KW-1185">Reference proteome</keyword>
<evidence type="ECO:0000256" key="3">
    <source>
        <dbReference type="ARBA" id="ARBA00022516"/>
    </source>
</evidence>
<dbReference type="Gene3D" id="2.60.200.40">
    <property type="match status" value="1"/>
</dbReference>
<dbReference type="SUPFAM" id="SSF111331">
    <property type="entry name" value="NAD kinase/diacylglycerol kinase-like"/>
    <property type="match status" value="1"/>
</dbReference>
<dbReference type="RefSeq" id="WP_036831567.1">
    <property type="nucleotide sequence ID" value="NZ_AVPG01000001.1"/>
</dbReference>
<evidence type="ECO:0000256" key="2">
    <source>
        <dbReference type="ARBA" id="ARBA00005983"/>
    </source>
</evidence>
<dbReference type="InterPro" id="IPR045540">
    <property type="entry name" value="YegS/DAGK_C"/>
</dbReference>
<evidence type="ECO:0000256" key="4">
    <source>
        <dbReference type="ARBA" id="ARBA00022679"/>
    </source>
</evidence>
<dbReference type="OrthoDB" id="9786026at2"/>
<evidence type="ECO:0000259" key="12">
    <source>
        <dbReference type="PROSITE" id="PS50146"/>
    </source>
</evidence>